<dbReference type="SUPFAM" id="SSF48726">
    <property type="entry name" value="Immunoglobulin"/>
    <property type="match status" value="2"/>
</dbReference>
<keyword evidence="3" id="KW-1015">Disulfide bond</keyword>
<dbReference type="GO" id="GO:0016020">
    <property type="term" value="C:membrane"/>
    <property type="evidence" value="ECO:0007669"/>
    <property type="project" value="UniProtKB-SubCell"/>
</dbReference>
<gene>
    <name evidence="7" type="ORF">Ciccas_011035</name>
</gene>
<dbReference type="AlphaFoldDB" id="A0ABD2PX39"/>
<dbReference type="InterPro" id="IPR051275">
    <property type="entry name" value="Cell_adhesion_signaling"/>
</dbReference>
<evidence type="ECO:0000313" key="7">
    <source>
        <dbReference type="EMBL" id="KAL3310401.1"/>
    </source>
</evidence>
<dbReference type="InterPro" id="IPR013783">
    <property type="entry name" value="Ig-like_fold"/>
</dbReference>
<keyword evidence="4" id="KW-0325">Glycoprotein</keyword>
<sequence>MPGTTANLRCEPDSNPASELRWYKALDSDQQFLETADLRHVQQVLSRPTFVGQGFSSYGKHAVSQPLIITHSQDYGLYICVATDPHKRFNPALQRVLVSQAYRPRVIEALSVYAKEGESVRLLCKIDSIPMPDRYQVSWSKDGQPLGAAMCGRRRQRKEVFRAPQTHIIKPLYKPASPVNYLQGQELPLMPGQLQLTPLPTTCMYVPTPSSTMLRETRGSPTHKYRVTEMEATDGTPSFDSGMGSDAPGPRIITANGAEYQVYAATPPIQEFCHSHLQFLVPSSTHAPLSFQELIPLSGPSMNCASSNL</sequence>
<dbReference type="EMBL" id="JBJKFK010002990">
    <property type="protein sequence ID" value="KAL3310401.1"/>
    <property type="molecule type" value="Genomic_DNA"/>
</dbReference>
<protein>
    <recommendedName>
        <fullName evidence="6">Ig-like domain-containing protein</fullName>
    </recommendedName>
</protein>
<keyword evidence="2" id="KW-0472">Membrane</keyword>
<dbReference type="PROSITE" id="PS50835">
    <property type="entry name" value="IG_LIKE"/>
    <property type="match status" value="2"/>
</dbReference>
<accession>A0ABD2PX39</accession>
<keyword evidence="5" id="KW-0393">Immunoglobulin domain</keyword>
<reference evidence="7 8" key="1">
    <citation type="submission" date="2024-11" db="EMBL/GenBank/DDBJ databases">
        <title>Adaptive evolution of stress response genes in parasites aligns with host niche diversity.</title>
        <authorList>
            <person name="Hahn C."/>
            <person name="Resl P."/>
        </authorList>
    </citation>
    <scope>NUCLEOTIDE SEQUENCE [LARGE SCALE GENOMIC DNA]</scope>
    <source>
        <strain evidence="7">EGGRZ-B1_66</strain>
        <tissue evidence="7">Body</tissue>
    </source>
</reference>
<evidence type="ECO:0000256" key="1">
    <source>
        <dbReference type="ARBA" id="ARBA00004479"/>
    </source>
</evidence>
<evidence type="ECO:0000259" key="6">
    <source>
        <dbReference type="PROSITE" id="PS50835"/>
    </source>
</evidence>
<dbReference type="PANTHER" id="PTHR11640:SF31">
    <property type="entry name" value="IRREGULAR CHIASM C-ROUGHEST PROTEIN-RELATED"/>
    <property type="match status" value="1"/>
</dbReference>
<organism evidence="7 8">
    <name type="scientific">Cichlidogyrus casuarinus</name>
    <dbReference type="NCBI Taxonomy" id="1844966"/>
    <lineage>
        <taxon>Eukaryota</taxon>
        <taxon>Metazoa</taxon>
        <taxon>Spiralia</taxon>
        <taxon>Lophotrochozoa</taxon>
        <taxon>Platyhelminthes</taxon>
        <taxon>Monogenea</taxon>
        <taxon>Monopisthocotylea</taxon>
        <taxon>Dactylogyridea</taxon>
        <taxon>Ancyrocephalidae</taxon>
        <taxon>Cichlidogyrus</taxon>
    </lineage>
</organism>
<dbReference type="InterPro" id="IPR007110">
    <property type="entry name" value="Ig-like_dom"/>
</dbReference>
<feature type="domain" description="Ig-like" evidence="6">
    <location>
        <begin position="104"/>
        <end position="144"/>
    </location>
</feature>
<comment type="subcellular location">
    <subcellularLocation>
        <location evidence="1">Membrane</location>
        <topology evidence="1">Single-pass type I membrane protein</topology>
    </subcellularLocation>
</comment>
<evidence type="ECO:0000313" key="8">
    <source>
        <dbReference type="Proteomes" id="UP001626550"/>
    </source>
</evidence>
<proteinExistence type="predicted"/>
<dbReference type="Gene3D" id="2.60.40.10">
    <property type="entry name" value="Immunoglobulins"/>
    <property type="match status" value="2"/>
</dbReference>
<evidence type="ECO:0000256" key="4">
    <source>
        <dbReference type="ARBA" id="ARBA00023180"/>
    </source>
</evidence>
<evidence type="ECO:0000256" key="2">
    <source>
        <dbReference type="ARBA" id="ARBA00023136"/>
    </source>
</evidence>
<feature type="domain" description="Ig-like" evidence="6">
    <location>
        <begin position="1"/>
        <end position="99"/>
    </location>
</feature>
<evidence type="ECO:0000256" key="3">
    <source>
        <dbReference type="ARBA" id="ARBA00023157"/>
    </source>
</evidence>
<comment type="caution">
    <text evidence="7">The sequence shown here is derived from an EMBL/GenBank/DDBJ whole genome shotgun (WGS) entry which is preliminary data.</text>
</comment>
<keyword evidence="8" id="KW-1185">Reference proteome</keyword>
<dbReference type="Proteomes" id="UP001626550">
    <property type="component" value="Unassembled WGS sequence"/>
</dbReference>
<evidence type="ECO:0000256" key="5">
    <source>
        <dbReference type="ARBA" id="ARBA00023319"/>
    </source>
</evidence>
<name>A0ABD2PX39_9PLAT</name>
<dbReference type="PANTHER" id="PTHR11640">
    <property type="entry name" value="NEPHRIN"/>
    <property type="match status" value="1"/>
</dbReference>
<dbReference type="InterPro" id="IPR036179">
    <property type="entry name" value="Ig-like_dom_sf"/>
</dbReference>